<evidence type="ECO:0000313" key="1">
    <source>
        <dbReference type="EnsemblPlants" id="AVESA.00010b.r2.7AG1212070.1.CDS.1"/>
    </source>
</evidence>
<reference evidence="1" key="1">
    <citation type="submission" date="2021-05" db="EMBL/GenBank/DDBJ databases">
        <authorList>
            <person name="Scholz U."/>
            <person name="Mascher M."/>
            <person name="Fiebig A."/>
        </authorList>
    </citation>
    <scope>NUCLEOTIDE SEQUENCE [LARGE SCALE GENOMIC DNA]</scope>
</reference>
<reference evidence="1" key="2">
    <citation type="submission" date="2025-09" db="UniProtKB">
        <authorList>
            <consortium name="EnsemblPlants"/>
        </authorList>
    </citation>
    <scope>IDENTIFICATION</scope>
</reference>
<accession>A0ACD5ZRT0</accession>
<keyword evidence="2" id="KW-1185">Reference proteome</keyword>
<proteinExistence type="predicted"/>
<dbReference type="Proteomes" id="UP001732700">
    <property type="component" value="Chromosome 7A"/>
</dbReference>
<evidence type="ECO:0000313" key="2">
    <source>
        <dbReference type="Proteomes" id="UP001732700"/>
    </source>
</evidence>
<sequence length="350" mass="38456">MATDAASAPAPTGPVPFKDVENILGLQINTVPAESSPEEYADDVLISALPIKLAPGTQLKLRCYHGFWLPERFVPSAVALQRRFVPRPDDVIIASLPKCGTTWLNALAFATMARRSYPPTGADHPLVRLNPHECVPFLDALFSGGGARAASLDALPSPRLIYTHMPHAMLPRASAGVGCRVVYICREPKDTAVSLWQFRRSAHPELPVSDTFDSICDGDNTYGPFWDHVLGYWRASAACPESVLFLRYEELLRDPAENVRRLARFVGVPFSEAEEEAGVVRGIVDLCSLGSLRNLEVNRTGLMDGLGFPRKALFRKGVAGDWANHMTPEMARRMDDVVADKFRGTGLNFQ</sequence>
<organism evidence="1 2">
    <name type="scientific">Avena sativa</name>
    <name type="common">Oat</name>
    <dbReference type="NCBI Taxonomy" id="4498"/>
    <lineage>
        <taxon>Eukaryota</taxon>
        <taxon>Viridiplantae</taxon>
        <taxon>Streptophyta</taxon>
        <taxon>Embryophyta</taxon>
        <taxon>Tracheophyta</taxon>
        <taxon>Spermatophyta</taxon>
        <taxon>Magnoliopsida</taxon>
        <taxon>Liliopsida</taxon>
        <taxon>Poales</taxon>
        <taxon>Poaceae</taxon>
        <taxon>BOP clade</taxon>
        <taxon>Pooideae</taxon>
        <taxon>Poodae</taxon>
        <taxon>Poeae</taxon>
        <taxon>Poeae Chloroplast Group 1 (Aveneae type)</taxon>
        <taxon>Aveninae</taxon>
        <taxon>Avena</taxon>
    </lineage>
</organism>
<protein>
    <submittedName>
        <fullName evidence="1">Uncharacterized protein</fullName>
    </submittedName>
</protein>
<name>A0ACD5ZRT0_AVESA</name>
<dbReference type="EnsemblPlants" id="AVESA.00010b.r2.7AG1212070.1">
    <property type="protein sequence ID" value="AVESA.00010b.r2.7AG1212070.1.CDS.1"/>
    <property type="gene ID" value="AVESA.00010b.r2.7AG1212070"/>
</dbReference>